<gene>
    <name evidence="1" type="ordered locus">Tgr7_0416</name>
</gene>
<evidence type="ECO:0000313" key="2">
    <source>
        <dbReference type="Proteomes" id="UP000002383"/>
    </source>
</evidence>
<evidence type="ECO:0000313" key="1">
    <source>
        <dbReference type="EMBL" id="ACL71514.1"/>
    </source>
</evidence>
<dbReference type="EMBL" id="CP001339">
    <property type="protein sequence ID" value="ACL71514.1"/>
    <property type="molecule type" value="Genomic_DNA"/>
</dbReference>
<sequence>MKARALELLSQHQGPDDPISMTALNAAITGETVIPWRRYDQSRITRSLITELRQEGHAIAHKPGAGGGYYMARNEDELKDTAAWFRKRAMSSLRQEAALRRISLGALIEQYQLELKEEHSTHAQD</sequence>
<name>B8GKZ6_THISH</name>
<protein>
    <submittedName>
        <fullName evidence="1">Putative cytoplasmic protein</fullName>
    </submittedName>
</protein>
<reference evidence="1 2" key="1">
    <citation type="journal article" date="2011" name="Stand. Genomic Sci.">
        <title>Complete genome sequence of 'Thioalkalivibrio sulfidophilus' HL-EbGr7.</title>
        <authorList>
            <person name="Muyzer G."/>
            <person name="Sorokin D.Y."/>
            <person name="Mavromatis K."/>
            <person name="Lapidus A."/>
            <person name="Clum A."/>
            <person name="Ivanova N."/>
            <person name="Pati A."/>
            <person name="d'Haeseleer P."/>
            <person name="Woyke T."/>
            <person name="Kyrpides N.C."/>
        </authorList>
    </citation>
    <scope>NUCLEOTIDE SEQUENCE [LARGE SCALE GENOMIC DNA]</scope>
    <source>
        <strain evidence="1 2">HL-EbGR7</strain>
    </source>
</reference>
<organism evidence="1 2">
    <name type="scientific">Thioalkalivibrio sulfidiphilus (strain HL-EbGR7)</name>
    <dbReference type="NCBI Taxonomy" id="396588"/>
    <lineage>
        <taxon>Bacteria</taxon>
        <taxon>Pseudomonadati</taxon>
        <taxon>Pseudomonadota</taxon>
        <taxon>Gammaproteobacteria</taxon>
        <taxon>Chromatiales</taxon>
        <taxon>Ectothiorhodospiraceae</taxon>
        <taxon>Thioalkalivibrio</taxon>
    </lineage>
</organism>
<proteinExistence type="predicted"/>
<dbReference type="HOGENOM" id="CLU_161350_0_0_6"/>
<accession>B8GKZ6</accession>
<dbReference type="STRING" id="396588.Tgr7_0416"/>
<dbReference type="eggNOG" id="ENOG50336AF">
    <property type="taxonomic scope" value="Bacteria"/>
</dbReference>
<dbReference type="Proteomes" id="UP000002383">
    <property type="component" value="Chromosome"/>
</dbReference>
<keyword evidence="2" id="KW-1185">Reference proteome</keyword>
<dbReference type="KEGG" id="tgr:Tgr7_0416"/>
<dbReference type="AlphaFoldDB" id="B8GKZ6"/>